<name>A0A4Y2LZ64_ARAVE</name>
<sequence length="91" mass="10492">MSCNLLLKRDLHHLVLLWICGLSCRIHRVSCLQDTSSSRIPPGLLLTLDTSHWPPKPPDLNIIEHSWDVLQLAVEKRSPPPRTPMHLWTFL</sequence>
<keyword evidence="1" id="KW-0732">Signal</keyword>
<evidence type="ECO:0000313" key="2">
    <source>
        <dbReference type="EMBL" id="GBN19450.1"/>
    </source>
</evidence>
<keyword evidence="3" id="KW-1185">Reference proteome</keyword>
<protein>
    <recommendedName>
        <fullName evidence="4">Tc1-like transposase DDE domain-containing protein</fullName>
    </recommendedName>
</protein>
<organism evidence="2 3">
    <name type="scientific">Araneus ventricosus</name>
    <name type="common">Orbweaver spider</name>
    <name type="synonym">Epeira ventricosa</name>
    <dbReference type="NCBI Taxonomy" id="182803"/>
    <lineage>
        <taxon>Eukaryota</taxon>
        <taxon>Metazoa</taxon>
        <taxon>Ecdysozoa</taxon>
        <taxon>Arthropoda</taxon>
        <taxon>Chelicerata</taxon>
        <taxon>Arachnida</taxon>
        <taxon>Araneae</taxon>
        <taxon>Araneomorphae</taxon>
        <taxon>Entelegynae</taxon>
        <taxon>Araneoidea</taxon>
        <taxon>Araneidae</taxon>
        <taxon>Araneus</taxon>
    </lineage>
</organism>
<comment type="caution">
    <text evidence="2">The sequence shown here is derived from an EMBL/GenBank/DDBJ whole genome shotgun (WGS) entry which is preliminary data.</text>
</comment>
<evidence type="ECO:0000256" key="1">
    <source>
        <dbReference type="SAM" id="SignalP"/>
    </source>
</evidence>
<dbReference type="Gene3D" id="3.30.420.10">
    <property type="entry name" value="Ribonuclease H-like superfamily/Ribonuclease H"/>
    <property type="match status" value="1"/>
</dbReference>
<dbReference type="InterPro" id="IPR036397">
    <property type="entry name" value="RNaseH_sf"/>
</dbReference>
<gene>
    <name evidence="2" type="ORF">AVEN_270873_1</name>
</gene>
<feature type="chain" id="PRO_5021215741" description="Tc1-like transposase DDE domain-containing protein" evidence="1">
    <location>
        <begin position="32"/>
        <end position="91"/>
    </location>
</feature>
<dbReference type="AlphaFoldDB" id="A0A4Y2LZ64"/>
<evidence type="ECO:0000313" key="3">
    <source>
        <dbReference type="Proteomes" id="UP000499080"/>
    </source>
</evidence>
<proteinExistence type="predicted"/>
<dbReference type="Proteomes" id="UP000499080">
    <property type="component" value="Unassembled WGS sequence"/>
</dbReference>
<accession>A0A4Y2LZ64</accession>
<dbReference type="EMBL" id="BGPR01006493">
    <property type="protein sequence ID" value="GBN19450.1"/>
    <property type="molecule type" value="Genomic_DNA"/>
</dbReference>
<feature type="signal peptide" evidence="1">
    <location>
        <begin position="1"/>
        <end position="31"/>
    </location>
</feature>
<evidence type="ECO:0008006" key="4">
    <source>
        <dbReference type="Google" id="ProtNLM"/>
    </source>
</evidence>
<reference evidence="2 3" key="1">
    <citation type="journal article" date="2019" name="Sci. Rep.">
        <title>Orb-weaving spider Araneus ventricosus genome elucidates the spidroin gene catalogue.</title>
        <authorList>
            <person name="Kono N."/>
            <person name="Nakamura H."/>
            <person name="Ohtoshi R."/>
            <person name="Moran D.A.P."/>
            <person name="Shinohara A."/>
            <person name="Yoshida Y."/>
            <person name="Fujiwara M."/>
            <person name="Mori M."/>
            <person name="Tomita M."/>
            <person name="Arakawa K."/>
        </authorList>
    </citation>
    <scope>NUCLEOTIDE SEQUENCE [LARGE SCALE GENOMIC DNA]</scope>
</reference>
<dbReference type="GO" id="GO:0003676">
    <property type="term" value="F:nucleic acid binding"/>
    <property type="evidence" value="ECO:0007669"/>
    <property type="project" value="InterPro"/>
</dbReference>